<dbReference type="InterPro" id="IPR005320">
    <property type="entry name" value="Peptidase_S51"/>
</dbReference>
<dbReference type="OrthoDB" id="3373764at2"/>
<dbReference type="Gene3D" id="3.40.50.880">
    <property type="match status" value="1"/>
</dbReference>
<dbReference type="EMBL" id="RKLP01000009">
    <property type="protein sequence ID" value="RVW08249.1"/>
    <property type="molecule type" value="Genomic_DNA"/>
</dbReference>
<gene>
    <name evidence="5" type="ORF">EGT67_17775</name>
</gene>
<sequence length="224" mass="23423">MRLFLSSYRFGAHVDRFLDLVGGPGPIAVIANAADAWPVRARESAVVSDVVPLRRLGFAPAEVDLRDYVGAPDRLADALSAFRAVWVRGGNTFVLRAQLARSGGDEVLPRLLRTGVLAYAGYSAGACVMAPSLVGVDSADNPGEVAPTCGVEPRWDGLGLVDFAIVPHCPPVGGNPQDPVPDTANPGDESARMIEACRAAGVPYRCLTDDQAIVVDADATATLS</sequence>
<keyword evidence="2" id="KW-0645">Protease</keyword>
<dbReference type="InterPro" id="IPR029062">
    <property type="entry name" value="Class_I_gatase-like"/>
</dbReference>
<comment type="similarity">
    <text evidence="1">Belongs to the peptidase S51 family.</text>
</comment>
<dbReference type="SUPFAM" id="SSF52317">
    <property type="entry name" value="Class I glutamine amidotransferase-like"/>
    <property type="match status" value="1"/>
</dbReference>
<proteinExistence type="inferred from homology"/>
<name>A0A3S3E986_9NOCA</name>
<dbReference type="Proteomes" id="UP000286208">
    <property type="component" value="Unassembled WGS sequence"/>
</dbReference>
<keyword evidence="4" id="KW-0720">Serine protease</keyword>
<dbReference type="GO" id="GO:0008236">
    <property type="term" value="F:serine-type peptidase activity"/>
    <property type="evidence" value="ECO:0007669"/>
    <property type="project" value="UniProtKB-KW"/>
</dbReference>
<dbReference type="GO" id="GO:0006508">
    <property type="term" value="P:proteolysis"/>
    <property type="evidence" value="ECO:0007669"/>
    <property type="project" value="UniProtKB-KW"/>
</dbReference>
<evidence type="ECO:0000256" key="1">
    <source>
        <dbReference type="ARBA" id="ARBA00006534"/>
    </source>
</evidence>
<accession>A0A3S3E986</accession>
<evidence type="ECO:0000256" key="2">
    <source>
        <dbReference type="ARBA" id="ARBA00022670"/>
    </source>
</evidence>
<evidence type="ECO:0000256" key="4">
    <source>
        <dbReference type="ARBA" id="ARBA00022825"/>
    </source>
</evidence>
<evidence type="ECO:0000313" key="5">
    <source>
        <dbReference type="EMBL" id="RVW08249.1"/>
    </source>
</evidence>
<comment type="caution">
    <text evidence="5">The sequence shown here is derived from an EMBL/GenBank/DDBJ whole genome shotgun (WGS) entry which is preliminary data.</text>
</comment>
<keyword evidence="6" id="KW-1185">Reference proteome</keyword>
<dbReference type="RefSeq" id="WP_127917413.1">
    <property type="nucleotide sequence ID" value="NZ_RKLP01000009.1"/>
</dbReference>
<reference evidence="5 6" key="1">
    <citation type="submission" date="2018-11" db="EMBL/GenBank/DDBJ databases">
        <title>Rhodococcus spongicola sp. nov. and Rhodococcus xishaensis sp. nov. from marine sponges.</title>
        <authorList>
            <person name="Li L."/>
            <person name="Lin H.W."/>
        </authorList>
    </citation>
    <scope>NUCLEOTIDE SEQUENCE [LARGE SCALE GENOMIC DNA]</scope>
    <source>
        <strain evidence="5 6">CCTCC AB2014297</strain>
    </source>
</reference>
<evidence type="ECO:0000256" key="3">
    <source>
        <dbReference type="ARBA" id="ARBA00022801"/>
    </source>
</evidence>
<evidence type="ECO:0000313" key="6">
    <source>
        <dbReference type="Proteomes" id="UP000286208"/>
    </source>
</evidence>
<dbReference type="Pfam" id="PF03575">
    <property type="entry name" value="Peptidase_S51"/>
    <property type="match status" value="1"/>
</dbReference>
<protein>
    <submittedName>
        <fullName evidence="5">Peptidase</fullName>
    </submittedName>
</protein>
<keyword evidence="3" id="KW-0378">Hydrolase</keyword>
<dbReference type="AlphaFoldDB" id="A0A3S3E986"/>
<organism evidence="5 6">
    <name type="scientific">Prescottella agglutinans</name>
    <dbReference type="NCBI Taxonomy" id="1644129"/>
    <lineage>
        <taxon>Bacteria</taxon>
        <taxon>Bacillati</taxon>
        <taxon>Actinomycetota</taxon>
        <taxon>Actinomycetes</taxon>
        <taxon>Mycobacteriales</taxon>
        <taxon>Nocardiaceae</taxon>
        <taxon>Prescottella</taxon>
    </lineage>
</organism>